<dbReference type="PANTHER" id="PTHR28595">
    <property type="entry name" value="39S RIBOSOMAL PROTEIN L54, MITOCHONDRIAL"/>
    <property type="match status" value="1"/>
</dbReference>
<keyword evidence="4" id="KW-0496">Mitochondrion</keyword>
<comment type="similarity">
    <text evidence="6">Belongs to the mitochondrion-specific ribosomal protein mL54 family.</text>
</comment>
<dbReference type="AlphaFoldDB" id="A0A6G1SQD7"/>
<evidence type="ECO:0000256" key="2">
    <source>
        <dbReference type="ARBA" id="ARBA00022946"/>
    </source>
</evidence>
<dbReference type="GO" id="GO:0003735">
    <property type="term" value="F:structural constituent of ribosome"/>
    <property type="evidence" value="ECO:0007669"/>
    <property type="project" value="TreeGrafter"/>
</dbReference>
<evidence type="ECO:0000256" key="1">
    <source>
        <dbReference type="ARBA" id="ARBA00004173"/>
    </source>
</evidence>
<evidence type="ECO:0000256" key="7">
    <source>
        <dbReference type="ARBA" id="ARBA00035179"/>
    </source>
</evidence>
<evidence type="ECO:0000313" key="8">
    <source>
        <dbReference type="EMBL" id="MDE52100.1"/>
    </source>
</evidence>
<name>A0A6G1SQD7_9ACAR</name>
<keyword evidence="3 8" id="KW-0689">Ribosomal protein</keyword>
<dbReference type="EMBL" id="GGYP01007329">
    <property type="protein sequence ID" value="MDE52100.1"/>
    <property type="molecule type" value="Transcribed_RNA"/>
</dbReference>
<evidence type="ECO:0000256" key="3">
    <source>
        <dbReference type="ARBA" id="ARBA00022980"/>
    </source>
</evidence>
<proteinExistence type="inferred from homology"/>
<protein>
    <recommendedName>
        <fullName evidence="7">Large ribosomal subunit protein mL54</fullName>
    </recommendedName>
</protein>
<evidence type="ECO:0000256" key="5">
    <source>
        <dbReference type="ARBA" id="ARBA00023274"/>
    </source>
</evidence>
<accession>A0A6G1SQD7</accession>
<keyword evidence="5" id="KW-0687">Ribonucleoprotein</keyword>
<evidence type="ECO:0000256" key="6">
    <source>
        <dbReference type="ARBA" id="ARBA00033752"/>
    </source>
</evidence>
<keyword evidence="2" id="KW-0809">Transit peptide</keyword>
<dbReference type="Pfam" id="PF08561">
    <property type="entry name" value="Ribosomal_L37"/>
    <property type="match status" value="1"/>
</dbReference>
<sequence>MATCKILINFPQTATRLLLLNHVQRRNMPVNVPPTATGKRRFRLPVETDPHKLVNYCCGLNYHLDEQPIKLKEDSEYPEWLWTLRLGPKPNSWEMEEGTKEYYLRLAEEEREQNYIKRMTAAPVRKVVDKNKLSNKEYLDRIRFAALAHLEDDAGLQLDSGPRDWYTNVEVKVNKSDYYLPMENRTLYMDKIEGNRSLKNYYRDMENSFTKGASNPGPLRPIKLKAFQDSKRRHRYTCT</sequence>
<gene>
    <name evidence="8" type="primary">MRPL54</name>
    <name evidence="8" type="ORF">g.19684</name>
</gene>
<organism evidence="8">
    <name type="scientific">Aceria tosichella</name>
    <name type="common">wheat curl mite</name>
    <dbReference type="NCBI Taxonomy" id="561515"/>
    <lineage>
        <taxon>Eukaryota</taxon>
        <taxon>Metazoa</taxon>
        <taxon>Ecdysozoa</taxon>
        <taxon>Arthropoda</taxon>
        <taxon>Chelicerata</taxon>
        <taxon>Arachnida</taxon>
        <taxon>Acari</taxon>
        <taxon>Acariformes</taxon>
        <taxon>Trombidiformes</taxon>
        <taxon>Prostigmata</taxon>
        <taxon>Eupodina</taxon>
        <taxon>Eriophyoidea</taxon>
        <taxon>Eriophyidae</taxon>
        <taxon>Eriophyinae</taxon>
        <taxon>Aceriini</taxon>
        <taxon>Aceria</taxon>
    </lineage>
</organism>
<comment type="subcellular location">
    <subcellularLocation>
        <location evidence="1">Mitochondrion</location>
    </subcellularLocation>
</comment>
<dbReference type="InterPro" id="IPR013870">
    <property type="entry name" value="Ribosomal_mL54"/>
</dbReference>
<reference evidence="8" key="1">
    <citation type="submission" date="2018-10" db="EMBL/GenBank/DDBJ databases">
        <title>Transcriptome assembly of Aceria tosichella (Wheat curl mite) Type 2.</title>
        <authorList>
            <person name="Scully E.D."/>
            <person name="Geib S.M."/>
            <person name="Palmer N.A."/>
            <person name="Gupta A.K."/>
            <person name="Sarath G."/>
            <person name="Tatineni S."/>
        </authorList>
    </citation>
    <scope>NUCLEOTIDE SEQUENCE</scope>
    <source>
        <strain evidence="8">LincolnNE</strain>
    </source>
</reference>
<dbReference type="PANTHER" id="PTHR28595:SF1">
    <property type="entry name" value="LARGE RIBOSOMAL SUBUNIT PROTEIN ML54"/>
    <property type="match status" value="1"/>
</dbReference>
<dbReference type="GO" id="GO:0005762">
    <property type="term" value="C:mitochondrial large ribosomal subunit"/>
    <property type="evidence" value="ECO:0007669"/>
    <property type="project" value="TreeGrafter"/>
</dbReference>
<evidence type="ECO:0000256" key="4">
    <source>
        <dbReference type="ARBA" id="ARBA00023128"/>
    </source>
</evidence>